<gene>
    <name evidence="6" type="ORF">A6302_03411</name>
</gene>
<dbReference type="AlphaFoldDB" id="A0A1E3H144"/>
<dbReference type="InterPro" id="IPR000182">
    <property type="entry name" value="GNAT_dom"/>
</dbReference>
<dbReference type="PROSITE" id="PS51186">
    <property type="entry name" value="GNAT"/>
    <property type="match status" value="1"/>
</dbReference>
<reference evidence="6 7" key="1">
    <citation type="submission" date="2016-07" db="EMBL/GenBank/DDBJ databases">
        <title>Draft Genome Sequence of Methylobrevis pamukkalensis PK2.</title>
        <authorList>
            <person name="Vasilenko O.V."/>
            <person name="Doronina N.V."/>
            <person name="Shmareva M.N."/>
            <person name="Tarlachkov S.V."/>
            <person name="Mustakhimov I."/>
            <person name="Trotsenko Y.A."/>
        </authorList>
    </citation>
    <scope>NUCLEOTIDE SEQUENCE [LARGE SCALE GENOMIC DNA]</scope>
    <source>
        <strain evidence="6 7">PK2</strain>
    </source>
</reference>
<evidence type="ECO:0000313" key="6">
    <source>
        <dbReference type="EMBL" id="ODN69291.1"/>
    </source>
</evidence>
<dbReference type="InterPro" id="IPR016181">
    <property type="entry name" value="Acyl_CoA_acyltransferase"/>
</dbReference>
<dbReference type="PANTHER" id="PTHR43334">
    <property type="entry name" value="ACETATE--COA LIGASE [ADP-FORMING]"/>
    <property type="match status" value="1"/>
</dbReference>
<dbReference type="InterPro" id="IPR032875">
    <property type="entry name" value="Succ_CoA_lig_flav_dom"/>
</dbReference>
<dbReference type="Gene3D" id="3.40.50.261">
    <property type="entry name" value="Succinyl-CoA synthetase domains"/>
    <property type="match status" value="2"/>
</dbReference>
<dbReference type="InterPro" id="IPR013815">
    <property type="entry name" value="ATP_grasp_subdomain_1"/>
</dbReference>
<keyword evidence="7" id="KW-1185">Reference proteome</keyword>
<evidence type="ECO:0000256" key="2">
    <source>
        <dbReference type="ARBA" id="ARBA00022598"/>
    </source>
</evidence>
<sequence length="696" mass="74274">MEAIRDARSFMSAARAAARMKPVVVIKAGRNQAAAKAAASHTGALAGVDAVYDAAFRRAGLLRVRTLDELFSAAETLTHVPKLTGRRIGILTNGGGAGVMAVDTLMDLGGTLAELHPDTTARLDAALPPTWSRANPVDIIGDAGPDRYAVAMDAMLADGGIDAVVAMNCPTALASSRAAAEAVIAASDRWNRGYSRKKPVIAAWLGSDDGSSALFARARIPCLSSPDRAIEGIMQLVRYADAQEALTATPPDLLAGFSPDRAKARAAIAHALADGRDWMTAVEVTDLLSAYDLPIVPAMACATAFEAVDAAGKLLETASAVVAKIASPDILHKSDVGGVELGLVSSDQVIHAMRRIIGRARAARPEARIEGITLHPMIFAPKAVELIAGVTDDPLFGPVLVFGRGGTAVEVINDRALALVPLDVNLALDVIGRTRVARQIAGYRDRKPVDRQALAVLLVKLSQMVAENPEIREIDLNPLIADSERITIVDARVAVNADTRPAIMHDTRMAGHPRLAIRPYPSEWETTVTLKSGLVVQLRPIRPEDERLYPDFFSKMTPDDMRLRFFSLVKEFGHAFIARLTQIDYARAMAFIAIEAETGDMLGAVRLHGDPDGVSGEYAIAVRSDLKGEGLGWVLMQQIIAFARREGYSRIDGEVLRENTTMLAMCEALGFAMRPQPDGPDIVGVSLDLSGPPPAD</sequence>
<evidence type="ECO:0000256" key="1">
    <source>
        <dbReference type="ARBA" id="ARBA00022532"/>
    </source>
</evidence>
<dbReference type="Pfam" id="PF13549">
    <property type="entry name" value="ATP-grasp_5"/>
    <property type="match status" value="1"/>
</dbReference>
<keyword evidence="3" id="KW-0547">Nucleotide-binding</keyword>
<feature type="domain" description="N-acetyltransferase" evidence="5">
    <location>
        <begin position="536"/>
        <end position="692"/>
    </location>
</feature>
<dbReference type="InterPro" id="IPR043938">
    <property type="entry name" value="Ligase_CoA_dom"/>
</dbReference>
<dbReference type="Pfam" id="PF13607">
    <property type="entry name" value="Succ_CoA_lig"/>
    <property type="match status" value="1"/>
</dbReference>
<evidence type="ECO:0000259" key="5">
    <source>
        <dbReference type="PROSITE" id="PS51186"/>
    </source>
</evidence>
<dbReference type="SUPFAM" id="SSF55729">
    <property type="entry name" value="Acyl-CoA N-acyltransferases (Nat)"/>
    <property type="match status" value="1"/>
</dbReference>
<dbReference type="Pfam" id="PF19045">
    <property type="entry name" value="Ligase_CoA_2"/>
    <property type="match status" value="1"/>
</dbReference>
<keyword evidence="4" id="KW-0067">ATP-binding</keyword>
<dbReference type="PATRIC" id="fig|1439726.3.peg.3589"/>
<dbReference type="InterPro" id="IPR051538">
    <property type="entry name" value="Acyl-CoA_Synth/Transferase"/>
</dbReference>
<evidence type="ECO:0000256" key="4">
    <source>
        <dbReference type="ARBA" id="ARBA00022840"/>
    </source>
</evidence>
<dbReference type="InterPro" id="IPR016102">
    <property type="entry name" value="Succinyl-CoA_synth-like"/>
</dbReference>
<comment type="caution">
    <text evidence="6">The sequence shown here is derived from an EMBL/GenBank/DDBJ whole genome shotgun (WGS) entry which is preliminary data.</text>
</comment>
<dbReference type="GO" id="GO:0006099">
    <property type="term" value="P:tricarboxylic acid cycle"/>
    <property type="evidence" value="ECO:0007669"/>
    <property type="project" value="UniProtKB-KW"/>
</dbReference>
<proteinExistence type="predicted"/>
<dbReference type="Gene3D" id="3.40.630.30">
    <property type="match status" value="1"/>
</dbReference>
<dbReference type="EMBL" id="MCRJ01000099">
    <property type="protein sequence ID" value="ODN69291.1"/>
    <property type="molecule type" value="Genomic_DNA"/>
</dbReference>
<accession>A0A1E3H144</accession>
<dbReference type="SUPFAM" id="SSF52210">
    <property type="entry name" value="Succinyl-CoA synthetase domains"/>
    <property type="match status" value="2"/>
</dbReference>
<evidence type="ECO:0000256" key="3">
    <source>
        <dbReference type="ARBA" id="ARBA00022741"/>
    </source>
</evidence>
<dbReference type="PANTHER" id="PTHR43334:SF1">
    <property type="entry name" value="3-HYDROXYPROPIONATE--COA LIGASE [ADP-FORMING]"/>
    <property type="match status" value="1"/>
</dbReference>
<keyword evidence="1" id="KW-0816">Tricarboxylic acid cycle</keyword>
<dbReference type="GO" id="GO:0016747">
    <property type="term" value="F:acyltransferase activity, transferring groups other than amino-acyl groups"/>
    <property type="evidence" value="ECO:0007669"/>
    <property type="project" value="InterPro"/>
</dbReference>
<organism evidence="6 7">
    <name type="scientific">Methylobrevis pamukkalensis</name>
    <dbReference type="NCBI Taxonomy" id="1439726"/>
    <lineage>
        <taxon>Bacteria</taxon>
        <taxon>Pseudomonadati</taxon>
        <taxon>Pseudomonadota</taxon>
        <taxon>Alphaproteobacteria</taxon>
        <taxon>Hyphomicrobiales</taxon>
        <taxon>Pleomorphomonadaceae</taxon>
        <taxon>Methylobrevis</taxon>
    </lineage>
</organism>
<dbReference type="GO" id="GO:0005524">
    <property type="term" value="F:ATP binding"/>
    <property type="evidence" value="ECO:0007669"/>
    <property type="project" value="UniProtKB-KW"/>
</dbReference>
<dbReference type="CDD" id="cd04301">
    <property type="entry name" value="NAT_SF"/>
    <property type="match status" value="1"/>
</dbReference>
<dbReference type="Proteomes" id="UP000094622">
    <property type="component" value="Unassembled WGS sequence"/>
</dbReference>
<dbReference type="Pfam" id="PF00583">
    <property type="entry name" value="Acetyltransf_1"/>
    <property type="match status" value="1"/>
</dbReference>
<dbReference type="Gene3D" id="3.30.470.20">
    <property type="entry name" value="ATP-grasp fold, B domain"/>
    <property type="match status" value="1"/>
</dbReference>
<dbReference type="GO" id="GO:0043758">
    <property type="term" value="F:acetate-CoA ligase (ADP-forming) activity"/>
    <property type="evidence" value="ECO:0007669"/>
    <property type="project" value="InterPro"/>
</dbReference>
<name>A0A1E3H144_9HYPH</name>
<protein>
    <submittedName>
        <fullName evidence="6">Succinyl-CoA synthetase subunit beta</fullName>
    </submittedName>
</protein>
<dbReference type="Gene3D" id="3.30.1490.20">
    <property type="entry name" value="ATP-grasp fold, A domain"/>
    <property type="match status" value="1"/>
</dbReference>
<dbReference type="SUPFAM" id="SSF56059">
    <property type="entry name" value="Glutathione synthetase ATP-binding domain-like"/>
    <property type="match status" value="1"/>
</dbReference>
<evidence type="ECO:0000313" key="7">
    <source>
        <dbReference type="Proteomes" id="UP000094622"/>
    </source>
</evidence>
<keyword evidence="2" id="KW-0436">Ligase</keyword>